<dbReference type="EMBL" id="JBBYHR010000009">
    <property type="protein sequence ID" value="MEL1245586.1"/>
    <property type="molecule type" value="Genomic_DNA"/>
</dbReference>
<dbReference type="RefSeq" id="WP_341697882.1">
    <property type="nucleotide sequence ID" value="NZ_JBBYHR010000009.1"/>
</dbReference>
<dbReference type="Proteomes" id="UP001464555">
    <property type="component" value="Unassembled WGS sequence"/>
</dbReference>
<protein>
    <recommendedName>
        <fullName evidence="4">Outer membrane protein beta-barrel domain-containing protein</fullName>
    </recommendedName>
</protein>
<feature type="chain" id="PRO_5047457136" description="Outer membrane protein beta-barrel domain-containing protein" evidence="1">
    <location>
        <begin position="23"/>
        <end position="208"/>
    </location>
</feature>
<keyword evidence="3" id="KW-1185">Reference proteome</keyword>
<keyword evidence="1" id="KW-0732">Signal</keyword>
<evidence type="ECO:0000256" key="1">
    <source>
        <dbReference type="SAM" id="SignalP"/>
    </source>
</evidence>
<organism evidence="2 3">
    <name type="scientific">Flavobacterium arundinis</name>
    <dbReference type="NCBI Taxonomy" id="3139143"/>
    <lineage>
        <taxon>Bacteria</taxon>
        <taxon>Pseudomonadati</taxon>
        <taxon>Bacteroidota</taxon>
        <taxon>Flavobacteriia</taxon>
        <taxon>Flavobacteriales</taxon>
        <taxon>Flavobacteriaceae</taxon>
        <taxon>Flavobacterium</taxon>
    </lineage>
</organism>
<evidence type="ECO:0008006" key="4">
    <source>
        <dbReference type="Google" id="ProtNLM"/>
    </source>
</evidence>
<name>A0ABU9HZJ1_9FLAO</name>
<comment type="caution">
    <text evidence="2">The sequence shown here is derived from an EMBL/GenBank/DDBJ whole genome shotgun (WGS) entry which is preliminary data.</text>
</comment>
<accession>A0ABU9HZJ1</accession>
<sequence>MAYNFKTVVSCLLLIVSFYCSAQDDEKKETVFITHSNPDDKVAPEFLFGQISISVPVRANPYSDEIQEDYAARGEEYKPSVLDYVIPDGLSANIGFGVHLKSWIGVSANTGIDWIATEKIVYAPVYGSILFTPQIWEETNVYMQVGYGWSYALGRGNLSGAYQKYRLGLIFDNTGSIFLDFSSSDFPLYEYKYVGSISIGVAITNFGL</sequence>
<evidence type="ECO:0000313" key="2">
    <source>
        <dbReference type="EMBL" id="MEL1245586.1"/>
    </source>
</evidence>
<proteinExistence type="predicted"/>
<feature type="signal peptide" evidence="1">
    <location>
        <begin position="1"/>
        <end position="22"/>
    </location>
</feature>
<reference evidence="2 3" key="1">
    <citation type="submission" date="2024-04" db="EMBL/GenBank/DDBJ databases">
        <title>Flavobacterium sp. DGU11 16S ribosomal RNA gene Genome sequencing and assembly.</title>
        <authorList>
            <person name="Park S."/>
        </authorList>
    </citation>
    <scope>NUCLEOTIDE SEQUENCE [LARGE SCALE GENOMIC DNA]</scope>
    <source>
        <strain evidence="2 3">DGU11</strain>
    </source>
</reference>
<evidence type="ECO:0000313" key="3">
    <source>
        <dbReference type="Proteomes" id="UP001464555"/>
    </source>
</evidence>
<gene>
    <name evidence="2" type="ORF">AAEO56_15025</name>
</gene>